<dbReference type="InterPro" id="IPR057315">
    <property type="entry name" value="Exo_endo_phos_PGAP2IP_C"/>
</dbReference>
<name>A0A397JH17_9GLOM</name>
<reference evidence="2 3" key="1">
    <citation type="submission" date="2018-08" db="EMBL/GenBank/DDBJ databases">
        <title>Genome and evolution of the arbuscular mycorrhizal fungus Diversispora epigaea (formerly Glomus versiforme) and its bacterial endosymbionts.</title>
        <authorList>
            <person name="Sun X."/>
            <person name="Fei Z."/>
            <person name="Harrison M."/>
        </authorList>
    </citation>
    <scope>NUCLEOTIDE SEQUENCE [LARGE SCALE GENOMIC DNA]</scope>
    <source>
        <strain evidence="2 3">IT104</strain>
    </source>
</reference>
<dbReference type="EMBL" id="PQFF01000051">
    <property type="protein sequence ID" value="RHZ86098.1"/>
    <property type="molecule type" value="Genomic_DNA"/>
</dbReference>
<dbReference type="GO" id="GO:0007165">
    <property type="term" value="P:signal transduction"/>
    <property type="evidence" value="ECO:0007669"/>
    <property type="project" value="TreeGrafter"/>
</dbReference>
<dbReference type="InterPro" id="IPR050167">
    <property type="entry name" value="Ser_Thr_protein_kinase"/>
</dbReference>
<dbReference type="InterPro" id="IPR000719">
    <property type="entry name" value="Prot_kinase_dom"/>
</dbReference>
<dbReference type="PROSITE" id="PS50011">
    <property type="entry name" value="PROTEIN_KINASE_DOM"/>
    <property type="match status" value="1"/>
</dbReference>
<dbReference type="PANTHER" id="PTHR23257">
    <property type="entry name" value="SERINE-THREONINE PROTEIN KINASE"/>
    <property type="match status" value="1"/>
</dbReference>
<feature type="domain" description="Protein kinase" evidence="1">
    <location>
        <begin position="151"/>
        <end position="462"/>
    </location>
</feature>
<dbReference type="AlphaFoldDB" id="A0A397JH17"/>
<dbReference type="GO" id="GO:0005737">
    <property type="term" value="C:cytoplasm"/>
    <property type="evidence" value="ECO:0007669"/>
    <property type="project" value="TreeGrafter"/>
</dbReference>
<dbReference type="PANTHER" id="PTHR23257:SF963">
    <property type="entry name" value="AT08303P"/>
    <property type="match status" value="1"/>
</dbReference>
<evidence type="ECO:0000313" key="2">
    <source>
        <dbReference type="EMBL" id="RHZ86098.1"/>
    </source>
</evidence>
<sequence length="763" mass="89336">MKLCHIFKPIAKLLNDENVNDINNTGNDRWCEYITYRRVKRLLMLELIMDTELQVGNFQVLNNNDNNYDNDLTIIITENKKRKIVHCPAGHSSNDTFSNNNKNFIDIFFGFCELCTTKHSIQEQIDKDIQEFQKNNGYYEDKLKWISYDNFRDIKHIGDGGYGSVYSTELKNGIKWRWNFNKQDWEYYYVGYKVALKEINDSRHDVSKFLKEVKNLMIANELTNITKCIGISKNLSSKNYIIVMELYDDSLRKFITKSFLNLRWSSKSFLNLRWRSKSFLNLRWSSKIKLLDDIVFGLSRLHAKKLVHCDLHSGNILISHDTDLYSSASIASITDLGLCILENDLILKSDNKSNNIYGSIPYIPPEVLRGNVFTQKGDIYSFGGIMYEMATRNQPFYDRAHDTHLIIDICNGIRPKIPDIMLDWIPQCYSDLMYKCWNDDPSERPTANELRDVFWILRDKFLNEIEDYILQQFKIADKNRKKAIKSREHESSLSSSISHPQSCYISRSIHTLHGLYNSLEDIKSGKSQGMGDIYSFGGIMYEMATRNQPFYDRAHDTHLIIDICNGIRPKIPDIMLDWIPQCYSDLMYKCWNDDPSERPTANELRDVFWILRDKFLNEIEDYILQQFKIADKNRKKAIKSREHESSLSSSISHPQSCYISRSIHTLHGLYNSLEDIKSGKSQDPNLLKTNESTSSSISTYDIDSKESKECIDWEKEIQNQTKKRSFYTLDCDSEESKECINLDKEDNIILKKIKKRQLDYLKN</sequence>
<evidence type="ECO:0000313" key="3">
    <source>
        <dbReference type="Proteomes" id="UP000266861"/>
    </source>
</evidence>
<dbReference type="Pfam" id="PF23226">
    <property type="entry name" value="Exo_endo_phos_PGAP2IP"/>
    <property type="match status" value="1"/>
</dbReference>
<dbReference type="Gene3D" id="1.10.510.10">
    <property type="entry name" value="Transferase(Phosphotransferase) domain 1"/>
    <property type="match status" value="2"/>
</dbReference>
<evidence type="ECO:0000259" key="1">
    <source>
        <dbReference type="PROSITE" id="PS50011"/>
    </source>
</evidence>
<dbReference type="InterPro" id="IPR001245">
    <property type="entry name" value="Ser-Thr/Tyr_kinase_cat_dom"/>
</dbReference>
<dbReference type="SUPFAM" id="SSF56112">
    <property type="entry name" value="Protein kinase-like (PK-like)"/>
    <property type="match status" value="2"/>
</dbReference>
<gene>
    <name evidence="2" type="ORF">Glove_54g16</name>
</gene>
<dbReference type="Pfam" id="PF07714">
    <property type="entry name" value="PK_Tyr_Ser-Thr"/>
    <property type="match status" value="2"/>
</dbReference>
<keyword evidence="3" id="KW-1185">Reference proteome</keyword>
<dbReference type="GO" id="GO:0005524">
    <property type="term" value="F:ATP binding"/>
    <property type="evidence" value="ECO:0007669"/>
    <property type="project" value="InterPro"/>
</dbReference>
<comment type="caution">
    <text evidence="2">The sequence shown here is derived from an EMBL/GenBank/DDBJ whole genome shotgun (WGS) entry which is preliminary data.</text>
</comment>
<dbReference type="Proteomes" id="UP000266861">
    <property type="component" value="Unassembled WGS sequence"/>
</dbReference>
<accession>A0A397JH17</accession>
<protein>
    <recommendedName>
        <fullName evidence="1">Protein kinase domain-containing protein</fullName>
    </recommendedName>
</protein>
<proteinExistence type="predicted"/>
<organism evidence="2 3">
    <name type="scientific">Diversispora epigaea</name>
    <dbReference type="NCBI Taxonomy" id="1348612"/>
    <lineage>
        <taxon>Eukaryota</taxon>
        <taxon>Fungi</taxon>
        <taxon>Fungi incertae sedis</taxon>
        <taxon>Mucoromycota</taxon>
        <taxon>Glomeromycotina</taxon>
        <taxon>Glomeromycetes</taxon>
        <taxon>Diversisporales</taxon>
        <taxon>Diversisporaceae</taxon>
        <taxon>Diversispora</taxon>
    </lineage>
</organism>
<dbReference type="STRING" id="1348612.A0A397JH17"/>
<dbReference type="OrthoDB" id="2483556at2759"/>
<dbReference type="InterPro" id="IPR011009">
    <property type="entry name" value="Kinase-like_dom_sf"/>
</dbReference>
<dbReference type="GO" id="GO:0004672">
    <property type="term" value="F:protein kinase activity"/>
    <property type="evidence" value="ECO:0007669"/>
    <property type="project" value="InterPro"/>
</dbReference>